<evidence type="ECO:0000313" key="3">
    <source>
        <dbReference type="Proteomes" id="UP001217089"/>
    </source>
</evidence>
<evidence type="ECO:0000256" key="1">
    <source>
        <dbReference type="SAM" id="MobiDB-lite"/>
    </source>
</evidence>
<reference evidence="2 3" key="1">
    <citation type="submission" date="2022-12" db="EMBL/GenBank/DDBJ databases">
        <title>Chromosome-level genome of Tegillarca granosa.</title>
        <authorList>
            <person name="Kim J."/>
        </authorList>
    </citation>
    <scope>NUCLEOTIDE SEQUENCE [LARGE SCALE GENOMIC DNA]</scope>
    <source>
        <strain evidence="2">Teg-2019</strain>
        <tissue evidence="2">Adductor muscle</tissue>
    </source>
</reference>
<feature type="compositionally biased region" description="Basic and acidic residues" evidence="1">
    <location>
        <begin position="26"/>
        <end position="40"/>
    </location>
</feature>
<dbReference type="PANTHER" id="PTHR28598:SF1">
    <property type="entry name" value="STAGA COMPLEX 65 SUBUNIT GAMMA"/>
    <property type="match status" value="1"/>
</dbReference>
<accession>A0ABQ9E3W3</accession>
<dbReference type="CDD" id="cd06847">
    <property type="entry name" value="HFD_SUPT7L"/>
    <property type="match status" value="1"/>
</dbReference>
<name>A0ABQ9E3W3_TEGGR</name>
<dbReference type="InterPro" id="IPR039460">
    <property type="entry name" value="SUPT7L/Spt7"/>
</dbReference>
<dbReference type="Proteomes" id="UP001217089">
    <property type="component" value="Unassembled WGS sequence"/>
</dbReference>
<sequence length="323" mass="36228">MVSKALWGEIPTLSDTDSGIAAIEREQMTKPRSIEVEGPRLHQPSSRHYPPTSDPLPAERFQLDPLTSHTIKLVQHAKKVRQLISNIHQQQQDNVRNGDNDITYPAAPPIPEYTGPQLKHKTLTDITHEYFQQITTHLRSAADNRLLNGYTGFPDLIEQVFHEIGLGSVKCLHDFYQSHIIAYHENMEHTCQQLMSEYEKIKLPIIQKQPDTVPVIRIKEEPCSEIQFPVLDENDDLNETEQLLNLDALGGFEITVEHESASGLTTEQHQGSVKPPHTPAQMSEGGDSIVDPPSVSGSDIMSPPSITSRPKRNDSNFQPSGYI</sequence>
<organism evidence="2 3">
    <name type="scientific">Tegillarca granosa</name>
    <name type="common">Malaysian cockle</name>
    <name type="synonym">Anadara granosa</name>
    <dbReference type="NCBI Taxonomy" id="220873"/>
    <lineage>
        <taxon>Eukaryota</taxon>
        <taxon>Metazoa</taxon>
        <taxon>Spiralia</taxon>
        <taxon>Lophotrochozoa</taxon>
        <taxon>Mollusca</taxon>
        <taxon>Bivalvia</taxon>
        <taxon>Autobranchia</taxon>
        <taxon>Pteriomorphia</taxon>
        <taxon>Arcoida</taxon>
        <taxon>Arcoidea</taxon>
        <taxon>Arcidae</taxon>
        <taxon>Tegillarca</taxon>
    </lineage>
</organism>
<feature type="region of interest" description="Disordered" evidence="1">
    <location>
        <begin position="261"/>
        <end position="323"/>
    </location>
</feature>
<dbReference type="EMBL" id="JARBDR010000923">
    <property type="protein sequence ID" value="KAJ8297988.1"/>
    <property type="molecule type" value="Genomic_DNA"/>
</dbReference>
<protein>
    <recommendedName>
        <fullName evidence="4">STAGA complex 65 subunit gamma</fullName>
    </recommendedName>
</protein>
<comment type="caution">
    <text evidence="2">The sequence shown here is derived from an EMBL/GenBank/DDBJ whole genome shotgun (WGS) entry which is preliminary data.</text>
</comment>
<dbReference type="PANTHER" id="PTHR28598">
    <property type="entry name" value="STAGA COMPLEX 65 SUBUNIT GAMMA"/>
    <property type="match status" value="1"/>
</dbReference>
<feature type="region of interest" description="Disordered" evidence="1">
    <location>
        <begin position="26"/>
        <end position="56"/>
    </location>
</feature>
<feature type="compositionally biased region" description="Polar residues" evidence="1">
    <location>
        <begin position="262"/>
        <end position="271"/>
    </location>
</feature>
<evidence type="ECO:0008006" key="4">
    <source>
        <dbReference type="Google" id="ProtNLM"/>
    </source>
</evidence>
<feature type="compositionally biased region" description="Polar residues" evidence="1">
    <location>
        <begin position="295"/>
        <end position="308"/>
    </location>
</feature>
<keyword evidence="3" id="KW-1185">Reference proteome</keyword>
<evidence type="ECO:0000313" key="2">
    <source>
        <dbReference type="EMBL" id="KAJ8297988.1"/>
    </source>
</evidence>
<proteinExistence type="predicted"/>
<gene>
    <name evidence="2" type="ORF">KUTeg_024519</name>
</gene>